<evidence type="ECO:0000313" key="2">
    <source>
        <dbReference type="Proteomes" id="UP001152300"/>
    </source>
</evidence>
<keyword evidence="2" id="KW-1185">Reference proteome</keyword>
<dbReference type="AlphaFoldDB" id="A0A9X0DDQ7"/>
<evidence type="ECO:0000313" key="1">
    <source>
        <dbReference type="EMBL" id="KAJ8059029.1"/>
    </source>
</evidence>
<comment type="caution">
    <text evidence="1">The sequence shown here is derived from an EMBL/GenBank/DDBJ whole genome shotgun (WGS) entry which is preliminary data.</text>
</comment>
<gene>
    <name evidence="1" type="ORF">OCU04_012009</name>
</gene>
<sequence>MGCGRSESLFHLVVYAPSPAYDRTVLLLLNDTRAQSINGYFEVPLKLFGGCHDHEEVLPKNMKHFGSCSLLAGANRRRISKFRSTYGFSIFGDWVLRTVHYWE</sequence>
<dbReference type="EMBL" id="JAPEIS010000015">
    <property type="protein sequence ID" value="KAJ8059029.1"/>
    <property type="molecule type" value="Genomic_DNA"/>
</dbReference>
<protein>
    <submittedName>
        <fullName evidence="1">Uncharacterized protein</fullName>
    </submittedName>
</protein>
<accession>A0A9X0DDQ7</accession>
<proteinExistence type="predicted"/>
<name>A0A9X0DDQ7_9HELO</name>
<dbReference type="Proteomes" id="UP001152300">
    <property type="component" value="Unassembled WGS sequence"/>
</dbReference>
<organism evidence="1 2">
    <name type="scientific">Sclerotinia nivalis</name>
    <dbReference type="NCBI Taxonomy" id="352851"/>
    <lineage>
        <taxon>Eukaryota</taxon>
        <taxon>Fungi</taxon>
        <taxon>Dikarya</taxon>
        <taxon>Ascomycota</taxon>
        <taxon>Pezizomycotina</taxon>
        <taxon>Leotiomycetes</taxon>
        <taxon>Helotiales</taxon>
        <taxon>Sclerotiniaceae</taxon>
        <taxon>Sclerotinia</taxon>
    </lineage>
</organism>
<reference evidence="1" key="1">
    <citation type="submission" date="2022-11" db="EMBL/GenBank/DDBJ databases">
        <title>Genome Resource of Sclerotinia nivalis Strain SnTB1, a Plant Pathogen Isolated from American Ginseng.</title>
        <authorList>
            <person name="Fan S."/>
        </authorList>
    </citation>
    <scope>NUCLEOTIDE SEQUENCE</scope>
    <source>
        <strain evidence="1">SnTB1</strain>
    </source>
</reference>